<gene>
    <name evidence="1" type="ORF">CVS27_15440</name>
</gene>
<organism evidence="1 2">
    <name type="scientific">Arthrobacter glacialis</name>
    <dbReference type="NCBI Taxonomy" id="1664"/>
    <lineage>
        <taxon>Bacteria</taxon>
        <taxon>Bacillati</taxon>
        <taxon>Actinomycetota</taxon>
        <taxon>Actinomycetes</taxon>
        <taxon>Micrococcales</taxon>
        <taxon>Micrococcaceae</taxon>
        <taxon>Arthrobacter</taxon>
    </lineage>
</organism>
<dbReference type="EMBL" id="PPXC01000013">
    <property type="protein sequence ID" value="POH72512.1"/>
    <property type="molecule type" value="Genomic_DNA"/>
</dbReference>
<dbReference type="Proteomes" id="UP000237061">
    <property type="component" value="Unassembled WGS sequence"/>
</dbReference>
<proteinExistence type="predicted"/>
<protein>
    <submittedName>
        <fullName evidence="1">Uncharacterized protein</fullName>
    </submittedName>
</protein>
<sequence length="540" mass="60030">MRPHPWSPRTVPTIWVDYTTGYGYTGTGERVKPKVGERRQKPNLGDLLDTAASYGAERIMLTGKVPAADMGPERRHWLLVKTPGWRADGHWFLAPATGRFVRESTDQKVEVRTAAEWFGDIDLNPAQAREAWDATAAMVSSVVPGATLFLSPAATGTNLWALSLPKDLDPDFVTEDIGEEIHRTSGQHHLEHNVLGPNFSTHEDCLPLINPEEQKFITDFASIDGRFMYAALCRELGVGPGRRLNREDTMELMRQDPYLRARIYVKFRVPENWNHVGLFGVRHRNVSDGWYYPNRPGAVGETWADASEVFMAQRAGWMVDPVESVAFMKARPLDTFAQRLIRARERTLAVENVDYDVRAAVASALRSIVIQSIGAFASRGRSRTEVVWSAAEVPTQYMSSVQRRGEAFIYKIPQPLSQRNRPFYRPELAAQVWGRGRARVLDGPGAGGVRTGVLTLPGNSIIGINGDAVYTTHVPQWSLPDDLGGADDGKVGRLRLQGYASGKFQTPATLEARDLLKKRADRNGPQEAYGLFAAQAAQRP</sequence>
<accession>A0A2S3ZU58</accession>
<dbReference type="AlphaFoldDB" id="A0A2S3ZU58"/>
<evidence type="ECO:0000313" key="1">
    <source>
        <dbReference type="EMBL" id="POH72512.1"/>
    </source>
</evidence>
<evidence type="ECO:0000313" key="2">
    <source>
        <dbReference type="Proteomes" id="UP000237061"/>
    </source>
</evidence>
<reference evidence="1 2" key="1">
    <citation type="submission" date="2018-01" db="EMBL/GenBank/DDBJ databases">
        <title>Arthrobacter sp. nov., from glaciers in China.</title>
        <authorList>
            <person name="Liu Q."/>
            <person name="Xin Y.-H."/>
        </authorList>
    </citation>
    <scope>NUCLEOTIDE SEQUENCE [LARGE SCALE GENOMIC DNA]</scope>
    <source>
        <strain evidence="1 2">HLT2-12-2</strain>
    </source>
</reference>
<dbReference type="RefSeq" id="WP_103466735.1">
    <property type="nucleotide sequence ID" value="NZ_PPXC01000013.1"/>
</dbReference>
<comment type="caution">
    <text evidence="1">The sequence shown here is derived from an EMBL/GenBank/DDBJ whole genome shotgun (WGS) entry which is preliminary data.</text>
</comment>
<keyword evidence="2" id="KW-1185">Reference proteome</keyword>
<name>A0A2S3ZU58_ARTGL</name>